<dbReference type="GeneID" id="105273840"/>
<dbReference type="InterPro" id="IPR001910">
    <property type="entry name" value="Inosine/uridine_hydrolase_dom"/>
</dbReference>
<evidence type="ECO:0000313" key="5">
    <source>
        <dbReference type="RefSeq" id="XP_011314807.1"/>
    </source>
</evidence>
<dbReference type="RefSeq" id="XP_011314806.1">
    <property type="nucleotide sequence ID" value="XM_011316504.1"/>
</dbReference>
<reference evidence="4 5" key="1">
    <citation type="submission" date="2025-04" db="UniProtKB">
        <authorList>
            <consortium name="RefSeq"/>
        </authorList>
    </citation>
    <scope>IDENTIFICATION</scope>
    <source>
        <strain evidence="4 5">USDA-PBARC FA_bdor</strain>
        <tissue evidence="4 5">Whole organism</tissue>
    </source>
</reference>
<dbReference type="AlphaFoldDB" id="A0A9R1UBS4"/>
<dbReference type="GO" id="GO:0016799">
    <property type="term" value="F:hydrolase activity, hydrolyzing N-glycosyl compounds"/>
    <property type="evidence" value="ECO:0007669"/>
    <property type="project" value="InterPro"/>
</dbReference>
<gene>
    <name evidence="4 5 6" type="primary">LOC105273840</name>
</gene>
<accession>A0A9R1UBS4</accession>
<dbReference type="CDD" id="cd02649">
    <property type="entry name" value="nuc_hydro_CeIAG"/>
    <property type="match status" value="1"/>
</dbReference>
<evidence type="ECO:0000313" key="4">
    <source>
        <dbReference type="RefSeq" id="XP_011314806.1"/>
    </source>
</evidence>
<dbReference type="RefSeq" id="XP_011314807.1">
    <property type="nucleotide sequence ID" value="XM_011316505.1"/>
</dbReference>
<dbReference type="KEGG" id="fas:105273840"/>
<comment type="similarity">
    <text evidence="1">Belongs to the IUNH family.</text>
</comment>
<feature type="domain" description="Inosine/uridine-preferring nucleoside hydrolase" evidence="2">
    <location>
        <begin position="4"/>
        <end position="305"/>
    </location>
</feature>
<protein>
    <submittedName>
        <fullName evidence="4 5">Inosine-uridine preferring nucleoside hydrolase-like</fullName>
    </submittedName>
</protein>
<evidence type="ECO:0000313" key="6">
    <source>
        <dbReference type="RefSeq" id="XP_011314808.1"/>
    </source>
</evidence>
<accession>A0A9R1TU70</accession>
<dbReference type="InterPro" id="IPR052775">
    <property type="entry name" value="IUN_hydrolase"/>
</dbReference>
<dbReference type="PANTHER" id="PTHR46190">
    <property type="entry name" value="SI:CH211-201H21.5-RELATED"/>
    <property type="match status" value="1"/>
</dbReference>
<evidence type="ECO:0000313" key="3">
    <source>
        <dbReference type="Proteomes" id="UP000694866"/>
    </source>
</evidence>
<proteinExistence type="inferred from homology"/>
<dbReference type="Pfam" id="PF01156">
    <property type="entry name" value="IU_nuc_hydro"/>
    <property type="match status" value="1"/>
</dbReference>
<evidence type="ECO:0000259" key="2">
    <source>
        <dbReference type="Pfam" id="PF01156"/>
    </source>
</evidence>
<dbReference type="PANTHER" id="PTHR46190:SF1">
    <property type="entry name" value="SI:CH211-201H21.5"/>
    <property type="match status" value="1"/>
</dbReference>
<organism evidence="3 4">
    <name type="scientific">Fopius arisanus</name>
    <dbReference type="NCBI Taxonomy" id="64838"/>
    <lineage>
        <taxon>Eukaryota</taxon>
        <taxon>Metazoa</taxon>
        <taxon>Ecdysozoa</taxon>
        <taxon>Arthropoda</taxon>
        <taxon>Hexapoda</taxon>
        <taxon>Insecta</taxon>
        <taxon>Pterygota</taxon>
        <taxon>Neoptera</taxon>
        <taxon>Endopterygota</taxon>
        <taxon>Hymenoptera</taxon>
        <taxon>Apocrita</taxon>
        <taxon>Ichneumonoidea</taxon>
        <taxon>Braconidae</taxon>
        <taxon>Opiinae</taxon>
        <taxon>Fopius</taxon>
    </lineage>
</organism>
<dbReference type="SUPFAM" id="SSF53590">
    <property type="entry name" value="Nucleoside hydrolase"/>
    <property type="match status" value="1"/>
</dbReference>
<name>A0A9R1UBS4_9HYME</name>
<keyword evidence="3" id="KW-1185">Reference proteome</keyword>
<dbReference type="OrthoDB" id="432381at2759"/>
<sequence length="316" mass="35247">MKKVIVDCDAGYDDAIALIMLIAAHKRKQLEIKAVTCVNGNTKLDNVVKNVFRILKTCNALDIPVYKGARSALVVVESSKKAEEILYHGDDGFGDVFSDDVDISKLQSDHAVIGLHEIITKNPNEISLVCLGPLTNIALAMKVYPEILDIIKDFYVMGGNSTAVGNASAQAEFNFYADCESVHIVLGSNIKPLWLLPWESCTKSTITHEWRDNILGKESSEPVEMLNKIEGGIYSRRVKKSTYRPCDAFLAACLINPELITKQTDYHADIELAGTKTRGQVVLDHLQNNKPNVHLIEELDFQKYEELMYSSFTFSF</sequence>
<dbReference type="InterPro" id="IPR036452">
    <property type="entry name" value="Ribo_hydro-like"/>
</dbReference>
<accession>A0A9R1TS86</accession>
<evidence type="ECO:0000256" key="1">
    <source>
        <dbReference type="ARBA" id="ARBA00009176"/>
    </source>
</evidence>
<dbReference type="Gene3D" id="3.90.245.10">
    <property type="entry name" value="Ribonucleoside hydrolase-like"/>
    <property type="match status" value="1"/>
</dbReference>
<dbReference type="RefSeq" id="XP_011314808.1">
    <property type="nucleotide sequence ID" value="XM_011316506.1"/>
</dbReference>
<dbReference type="Proteomes" id="UP000694866">
    <property type="component" value="Unplaced"/>
</dbReference>